<feature type="transmembrane region" description="Helical" evidence="1">
    <location>
        <begin position="1109"/>
        <end position="1128"/>
    </location>
</feature>
<name>A0ABS6FYP3_9FIRM</name>
<gene>
    <name evidence="3" type="ORF">KQI88_01360</name>
</gene>
<evidence type="ECO:0000313" key="3">
    <source>
        <dbReference type="EMBL" id="MBU5675064.1"/>
    </source>
</evidence>
<feature type="domain" description="GLUG" evidence="2">
    <location>
        <begin position="158"/>
        <end position="183"/>
    </location>
</feature>
<evidence type="ECO:0000256" key="1">
    <source>
        <dbReference type="SAM" id="Phobius"/>
    </source>
</evidence>
<keyword evidence="1" id="KW-0472">Membrane</keyword>
<accession>A0ABS6FYP3</accession>
<evidence type="ECO:0000259" key="2">
    <source>
        <dbReference type="Pfam" id="PF07581"/>
    </source>
</evidence>
<dbReference type="Proteomes" id="UP000779508">
    <property type="component" value="Unassembled WGS sequence"/>
</dbReference>
<sequence>MMKKSNKLSNSILSIILCIALLVTNLDLSFAISNTVYIDSAEDLLEFSQNASLDTYFQGKTVVLRSDIDLSNIEFSPIPTFGGIFDGQGHTISGLSISQSGSIQGLFRYLQKDGVIKNLNISGNITPSGSQNIIGGLVGNNKGSIQNCNFNGTVSGKNNIGGLVGINEATGTISNCTSEGRVTGEHYTGGIVGQNLGTILKSTNMCEINTSAIEPTLNLDDINWSQFNSTENVKAHTDTGGIVGFSSGFLQDCINRGTVGYKHMGYNVGGVVGRQSGYLSNCHNYNTVLGRKDVGGIVGQVEPYLMLHFSEDTLQKLDHELDILQNLLSRSFTDARSSSLSVSSQLADIVKSVNDTKDIMQILSRGATDYIDNITDTVNITSSRIAYTLEEIIPILEDGEKLSIILNTAINHIESGFDNLEITSDDMASTVNEAKKALKNLRRSVNLGKQAIHKIKDALHKLLNTLENEENIKKILPEFEEGLAELDQSFIDSSKAISDILKALKDLDIDNPDWNSLSQELEQLSNALASMSTALSKLKEKASTIFSKALLEITTDVKNHLNNIFNDMRNSSRKFELAIGNIYDALSNLETTSRQSGRVFRDFSRGFNSFGDASETITTIVVSIQDLLRSLTSEPNIELPNISGEYRQSGENLFDNIGHISSQINTMNTQIKDASNLLVSDIETISNQVFVIFDLLIMSKEDRPSSGFIEDISDENTEDTNLGTVYRNINYGSVNGDVSVGGIAGSIAIEYDLDPEDDVFKKGNPSLNFKYQTTAILRECINHGKATVKESYAGGIVGRMDLGTITGCENYGDVESKSGDYVGGIAGASYSTIRKSFVLSSISGKNYVGGIAGYGKNILDSYTLVQLKNGTEWIGSIAGEAEGKVSNNYYVHDTLAAIDGISYSQKASPISYKELLKVETLPKAFSEFSITFIADGNIIEKVPFQYGDSFDLELLPTISKKDGYDSHWEDFDFSRMTFNTTVEAIYTPLVTVLSSKIVRNNDTLPLLLAEGRFHKNAGLKVFPFDMNTAKFTMKHNKILEAWTVELEGQEDGQKDATLRLLLPETKGKVAVWKSTDNGWEKVNSSINGSYLVFSMDGNSGTFCIVENNFSWIGTIVIICILLIILLFIKKSKNLKINKDINEYKVKIPMDL</sequence>
<organism evidence="3 4">
    <name type="scientific">Alkaliphilus flagellatus</name>
    <dbReference type="NCBI Taxonomy" id="2841507"/>
    <lineage>
        <taxon>Bacteria</taxon>
        <taxon>Bacillati</taxon>
        <taxon>Bacillota</taxon>
        <taxon>Clostridia</taxon>
        <taxon>Peptostreptococcales</taxon>
        <taxon>Natronincolaceae</taxon>
        <taxon>Alkaliphilus</taxon>
    </lineage>
</organism>
<keyword evidence="1" id="KW-1133">Transmembrane helix</keyword>
<dbReference type="Pfam" id="PF07581">
    <property type="entry name" value="Glug"/>
    <property type="match status" value="2"/>
</dbReference>
<dbReference type="EMBL" id="JAHLQK010000001">
    <property type="protein sequence ID" value="MBU5675064.1"/>
    <property type="molecule type" value="Genomic_DNA"/>
</dbReference>
<protein>
    <recommendedName>
        <fullName evidence="2">GLUG domain-containing protein</fullName>
    </recommendedName>
</protein>
<dbReference type="InterPro" id="IPR011493">
    <property type="entry name" value="GLUG"/>
</dbReference>
<proteinExistence type="predicted"/>
<comment type="caution">
    <text evidence="3">The sequence shown here is derived from an EMBL/GenBank/DDBJ whole genome shotgun (WGS) entry which is preliminary data.</text>
</comment>
<keyword evidence="4" id="KW-1185">Reference proteome</keyword>
<feature type="domain" description="GLUG" evidence="2">
    <location>
        <begin position="134"/>
        <end position="155"/>
    </location>
</feature>
<reference evidence="3 4" key="1">
    <citation type="submission" date="2021-06" db="EMBL/GenBank/DDBJ databases">
        <authorList>
            <person name="Sun Q."/>
            <person name="Li D."/>
        </authorList>
    </citation>
    <scope>NUCLEOTIDE SEQUENCE [LARGE SCALE GENOMIC DNA]</scope>
    <source>
        <strain evidence="3 4">MSJ-5</strain>
    </source>
</reference>
<evidence type="ECO:0000313" key="4">
    <source>
        <dbReference type="Proteomes" id="UP000779508"/>
    </source>
</evidence>
<keyword evidence="1" id="KW-0812">Transmembrane</keyword>
<dbReference type="RefSeq" id="WP_216414568.1">
    <property type="nucleotide sequence ID" value="NZ_JAHLQK010000001.1"/>
</dbReference>